<feature type="transmembrane region" description="Helical" evidence="1">
    <location>
        <begin position="195"/>
        <end position="214"/>
    </location>
</feature>
<keyword evidence="1" id="KW-1133">Transmembrane helix</keyword>
<dbReference type="Proteomes" id="UP001430584">
    <property type="component" value="Unassembled WGS sequence"/>
</dbReference>
<feature type="transmembrane region" description="Helical" evidence="1">
    <location>
        <begin position="163"/>
        <end position="183"/>
    </location>
</feature>
<comment type="caution">
    <text evidence="2">The sequence shown here is derived from an EMBL/GenBank/DDBJ whole genome shotgun (WGS) entry which is preliminary data.</text>
</comment>
<protein>
    <submittedName>
        <fullName evidence="2">Uncharacterized protein</fullName>
    </submittedName>
</protein>
<dbReference type="EMBL" id="JAJVCZ030000012">
    <property type="protein sequence ID" value="KAL0253431.1"/>
    <property type="molecule type" value="Genomic_DNA"/>
</dbReference>
<name>A0ABR3C0Y6_9PEZI</name>
<gene>
    <name evidence="2" type="ORF">SLS55_010410</name>
</gene>
<accession>A0ABR3C0Y6</accession>
<evidence type="ECO:0000313" key="3">
    <source>
        <dbReference type="Proteomes" id="UP001430584"/>
    </source>
</evidence>
<dbReference type="PANTHER" id="PTHR35395:SF1">
    <property type="entry name" value="DUF6536 DOMAIN-CONTAINING PROTEIN"/>
    <property type="match status" value="1"/>
</dbReference>
<feature type="transmembrane region" description="Helical" evidence="1">
    <location>
        <begin position="116"/>
        <end position="136"/>
    </location>
</feature>
<dbReference type="PANTHER" id="PTHR35395">
    <property type="entry name" value="DUF6536 DOMAIN-CONTAINING PROTEIN"/>
    <property type="match status" value="1"/>
</dbReference>
<keyword evidence="3" id="KW-1185">Reference proteome</keyword>
<evidence type="ECO:0000256" key="1">
    <source>
        <dbReference type="SAM" id="Phobius"/>
    </source>
</evidence>
<feature type="transmembrane region" description="Helical" evidence="1">
    <location>
        <begin position="283"/>
        <end position="302"/>
    </location>
</feature>
<keyword evidence="1" id="KW-0812">Transmembrane</keyword>
<organism evidence="2 3">
    <name type="scientific">Diplodia seriata</name>
    <dbReference type="NCBI Taxonomy" id="420778"/>
    <lineage>
        <taxon>Eukaryota</taxon>
        <taxon>Fungi</taxon>
        <taxon>Dikarya</taxon>
        <taxon>Ascomycota</taxon>
        <taxon>Pezizomycotina</taxon>
        <taxon>Dothideomycetes</taxon>
        <taxon>Dothideomycetes incertae sedis</taxon>
        <taxon>Botryosphaeriales</taxon>
        <taxon>Botryosphaeriaceae</taxon>
        <taxon>Diplodia</taxon>
    </lineage>
</organism>
<feature type="transmembrane region" description="Helical" evidence="1">
    <location>
        <begin position="339"/>
        <end position="358"/>
    </location>
</feature>
<evidence type="ECO:0000313" key="2">
    <source>
        <dbReference type="EMBL" id="KAL0253431.1"/>
    </source>
</evidence>
<dbReference type="GeneID" id="92014495"/>
<proteinExistence type="predicted"/>
<keyword evidence="1" id="KW-0472">Membrane</keyword>
<sequence length="431" mass="46204">MLPPARGGCSNSSDTQVNFRNLGVVSCSRNSSLYAINNYNGDLTPALSPIVSVWFSWICSQDEEYYGSVPASTCSDGYWQSIRANAAQWTVYGFDVEYCISESVEDECRLNVAIDLLIVVIVFNAIKFIVITIVVWKVKDSPIITMGDAAASFIRQPDTTTRGITSIALITILGLLAYAIQTLKMYYGRGDPKSLWDLGIGTVSPYTLISGWSIPQRGSGALVATVLIANLPQALLSILYIIINGLFTSLSLAREWSVFAYSRRALRVSHPRGAQRSTYFLQVPYRLGVPLMCASAFLHWIVSQSIFVAAIDGVDANGKAADDFVHRDTSALTCGYSPLAMIVTVLAAAALAGFAAVLGCRGLPPGMPVAGSCSVAIAAACHAPEGTAETEPVMWGAVPGKEEERDDGVVVGHCAFSNEEVDVPVEGRLYA</sequence>
<reference evidence="2 3" key="1">
    <citation type="submission" date="2024-02" db="EMBL/GenBank/DDBJ databases">
        <title>De novo assembly and annotation of 12 fungi associated with fruit tree decline syndrome in Ontario, Canada.</title>
        <authorList>
            <person name="Sulman M."/>
            <person name="Ellouze W."/>
            <person name="Ilyukhin E."/>
        </authorList>
    </citation>
    <scope>NUCLEOTIDE SEQUENCE [LARGE SCALE GENOMIC DNA]</scope>
    <source>
        <strain evidence="2 3">FDS-637</strain>
    </source>
</reference>
<dbReference type="RefSeq" id="XP_066628075.1">
    <property type="nucleotide sequence ID" value="XM_066781792.1"/>
</dbReference>